<keyword evidence="2" id="KW-1185">Reference proteome</keyword>
<comment type="caution">
    <text evidence="1">The sequence shown here is derived from an EMBL/GenBank/DDBJ whole genome shotgun (WGS) entry which is preliminary data.</text>
</comment>
<dbReference type="EMBL" id="JBGFUD010008745">
    <property type="protein sequence ID" value="MFH4982214.1"/>
    <property type="molecule type" value="Genomic_DNA"/>
</dbReference>
<reference evidence="1 2" key="1">
    <citation type="submission" date="2024-08" db="EMBL/GenBank/DDBJ databases">
        <title>Gnathostoma spinigerum genome.</title>
        <authorList>
            <person name="Gonzalez-Bertolin B."/>
            <person name="Monzon S."/>
            <person name="Zaballos A."/>
            <person name="Jimenez P."/>
            <person name="Dekumyoy P."/>
            <person name="Varona S."/>
            <person name="Cuesta I."/>
            <person name="Sumanam S."/>
            <person name="Adisakwattana P."/>
            <person name="Gasser R.B."/>
            <person name="Hernandez-Gonzalez A."/>
            <person name="Young N.D."/>
            <person name="Perteguer M.J."/>
        </authorList>
    </citation>
    <scope>NUCLEOTIDE SEQUENCE [LARGE SCALE GENOMIC DNA]</scope>
    <source>
        <strain evidence="1">AL3</strain>
        <tissue evidence="1">Liver</tissue>
    </source>
</reference>
<proteinExistence type="predicted"/>
<dbReference type="Gene3D" id="3.90.70.10">
    <property type="entry name" value="Cysteine proteinases"/>
    <property type="match status" value="1"/>
</dbReference>
<evidence type="ECO:0008006" key="3">
    <source>
        <dbReference type="Google" id="ProtNLM"/>
    </source>
</evidence>
<organism evidence="1 2">
    <name type="scientific">Gnathostoma spinigerum</name>
    <dbReference type="NCBI Taxonomy" id="75299"/>
    <lineage>
        <taxon>Eukaryota</taxon>
        <taxon>Metazoa</taxon>
        <taxon>Ecdysozoa</taxon>
        <taxon>Nematoda</taxon>
        <taxon>Chromadorea</taxon>
        <taxon>Rhabditida</taxon>
        <taxon>Spirurina</taxon>
        <taxon>Gnathostomatomorpha</taxon>
        <taxon>Gnathostomatoidea</taxon>
        <taxon>Gnathostomatidae</taxon>
        <taxon>Gnathostoma</taxon>
    </lineage>
</organism>
<name>A0ABD6EQG2_9BILA</name>
<sequence length="116" mass="13217">MIFLISSIHHHLVSAVASDGISGHLKGEALADFINNHQSLWKAKYDKENEIRMNYLMDAKYVGEDPYENIPQTKLANVNLEIPKEFDAREKWPHCKSIGKIQDQSKCGMGLEYISL</sequence>
<gene>
    <name evidence="1" type="ORF">AB6A40_008923</name>
</gene>
<dbReference type="Proteomes" id="UP001608902">
    <property type="component" value="Unassembled WGS sequence"/>
</dbReference>
<dbReference type="SUPFAM" id="SSF54001">
    <property type="entry name" value="Cysteine proteinases"/>
    <property type="match status" value="1"/>
</dbReference>
<accession>A0ABD6EQG2</accession>
<dbReference type="AlphaFoldDB" id="A0ABD6EQG2"/>
<dbReference type="InterPro" id="IPR038765">
    <property type="entry name" value="Papain-like_cys_pep_sf"/>
</dbReference>
<evidence type="ECO:0000313" key="2">
    <source>
        <dbReference type="Proteomes" id="UP001608902"/>
    </source>
</evidence>
<evidence type="ECO:0000313" key="1">
    <source>
        <dbReference type="EMBL" id="MFH4982214.1"/>
    </source>
</evidence>
<protein>
    <recommendedName>
        <fullName evidence="3">Peptidase C1A papain C-terminal domain-containing protein</fullName>
    </recommendedName>
</protein>